<gene>
    <name evidence="1" type="ORF">RHRU231_60007</name>
</gene>
<organism evidence="1 2">
    <name type="scientific">Rhodococcus ruber</name>
    <dbReference type="NCBI Taxonomy" id="1830"/>
    <lineage>
        <taxon>Bacteria</taxon>
        <taxon>Bacillati</taxon>
        <taxon>Actinomycetota</taxon>
        <taxon>Actinomycetes</taxon>
        <taxon>Mycobacteriales</taxon>
        <taxon>Nocardiaceae</taxon>
        <taxon>Rhodococcus</taxon>
    </lineage>
</organism>
<proteinExistence type="predicted"/>
<evidence type="ECO:0000313" key="1">
    <source>
        <dbReference type="EMBL" id="CDZ90067.1"/>
    </source>
</evidence>
<accession>A0A098BP95</accession>
<dbReference type="EMBL" id="CCSD01000072">
    <property type="protein sequence ID" value="CDZ90067.1"/>
    <property type="molecule type" value="Genomic_DNA"/>
</dbReference>
<sequence>MARLILGELRLAMRGLCCHVSLFPV</sequence>
<dbReference type="Proteomes" id="UP000042997">
    <property type="component" value="Unassembled WGS sequence"/>
</dbReference>
<reference evidence="1 2" key="1">
    <citation type="journal article" date="2014" name="Genome Announc.">
        <title>Draft Genome Sequence of Propane- and Butane-Oxidizing Actinobacterium Rhodococcus ruber IEGM 231.</title>
        <authorList>
            <person name="Ivshina I.B."/>
            <person name="Kuyukina M.S."/>
            <person name="Krivoruchko A.V."/>
            <person name="Barbe V."/>
            <person name="Fischer C."/>
        </authorList>
    </citation>
    <scope>NUCLEOTIDE SEQUENCE [LARGE SCALE GENOMIC DNA]</scope>
</reference>
<name>A0A098BP95_9NOCA</name>
<evidence type="ECO:0000313" key="2">
    <source>
        <dbReference type="Proteomes" id="UP000042997"/>
    </source>
</evidence>
<protein>
    <submittedName>
        <fullName evidence="1">Uncharacterized protein</fullName>
    </submittedName>
</protein>
<dbReference type="AlphaFoldDB" id="A0A098BP95"/>